<dbReference type="GO" id="GO:0003677">
    <property type="term" value="F:DNA binding"/>
    <property type="evidence" value="ECO:0007669"/>
    <property type="project" value="UniProtKB-KW"/>
</dbReference>
<dbReference type="PANTHER" id="PTHR44688">
    <property type="entry name" value="DNA-BINDING TRANSCRIPTIONAL ACTIVATOR DEVR_DOSR"/>
    <property type="match status" value="1"/>
</dbReference>
<protein>
    <recommendedName>
        <fullName evidence="4">HTH luxR-type domain-containing protein</fullName>
    </recommendedName>
</protein>
<dbReference type="Pfam" id="PF00196">
    <property type="entry name" value="GerE"/>
    <property type="match status" value="1"/>
</dbReference>
<dbReference type="PROSITE" id="PS50043">
    <property type="entry name" value="HTH_LUXR_2"/>
    <property type="match status" value="1"/>
</dbReference>
<organism evidence="5 6">
    <name type="scientific">Candidatus Ordinivivax streblomastigis</name>
    <dbReference type="NCBI Taxonomy" id="2540710"/>
    <lineage>
        <taxon>Bacteria</taxon>
        <taxon>Pseudomonadati</taxon>
        <taxon>Bacteroidota</taxon>
        <taxon>Bacteroidia</taxon>
        <taxon>Bacteroidales</taxon>
        <taxon>Candidatus Ordinivivax</taxon>
    </lineage>
</organism>
<dbReference type="GO" id="GO:0006355">
    <property type="term" value="P:regulation of DNA-templated transcription"/>
    <property type="evidence" value="ECO:0007669"/>
    <property type="project" value="InterPro"/>
</dbReference>
<keyword evidence="3" id="KW-0804">Transcription</keyword>
<accession>A0A5M8P451</accession>
<dbReference type="Gene3D" id="1.10.10.10">
    <property type="entry name" value="Winged helix-like DNA-binding domain superfamily/Winged helix DNA-binding domain"/>
    <property type="match status" value="1"/>
</dbReference>
<dbReference type="InterPro" id="IPR000792">
    <property type="entry name" value="Tscrpt_reg_LuxR_C"/>
</dbReference>
<gene>
    <name evidence="5" type="ORF">EZS26_000784</name>
</gene>
<evidence type="ECO:0000259" key="4">
    <source>
        <dbReference type="PROSITE" id="PS50043"/>
    </source>
</evidence>
<dbReference type="SMART" id="SM00421">
    <property type="entry name" value="HTH_LUXR"/>
    <property type="match status" value="1"/>
</dbReference>
<evidence type="ECO:0000313" key="6">
    <source>
        <dbReference type="Proteomes" id="UP000324575"/>
    </source>
</evidence>
<dbReference type="AlphaFoldDB" id="A0A5M8P451"/>
<evidence type="ECO:0000313" key="5">
    <source>
        <dbReference type="EMBL" id="KAA6303181.1"/>
    </source>
</evidence>
<evidence type="ECO:0000256" key="1">
    <source>
        <dbReference type="ARBA" id="ARBA00023015"/>
    </source>
</evidence>
<sequence>MNVDVTLTKREAEIAELLAWGAAKKEVANILYISTRTVENTTRNIYEKISIQKATELCVWWFCTRCGVSFDLSPIKKAAVSLIILFAFTHSNIINANESERYFRRTTNKNERLTARRPFRRNEVNEFDNLFN</sequence>
<feature type="domain" description="HTH luxR-type" evidence="4">
    <location>
        <begin position="1"/>
        <end position="65"/>
    </location>
</feature>
<dbReference type="EMBL" id="SNRX01000003">
    <property type="protein sequence ID" value="KAA6303181.1"/>
    <property type="molecule type" value="Genomic_DNA"/>
</dbReference>
<comment type="caution">
    <text evidence="5">The sequence shown here is derived from an EMBL/GenBank/DDBJ whole genome shotgun (WGS) entry which is preliminary data.</text>
</comment>
<evidence type="ECO:0000256" key="2">
    <source>
        <dbReference type="ARBA" id="ARBA00023125"/>
    </source>
</evidence>
<proteinExistence type="predicted"/>
<dbReference type="SUPFAM" id="SSF46894">
    <property type="entry name" value="C-terminal effector domain of the bipartite response regulators"/>
    <property type="match status" value="1"/>
</dbReference>
<keyword evidence="2" id="KW-0238">DNA-binding</keyword>
<dbReference type="Proteomes" id="UP000324575">
    <property type="component" value="Unassembled WGS sequence"/>
</dbReference>
<dbReference type="InterPro" id="IPR036388">
    <property type="entry name" value="WH-like_DNA-bd_sf"/>
</dbReference>
<evidence type="ECO:0000256" key="3">
    <source>
        <dbReference type="ARBA" id="ARBA00023163"/>
    </source>
</evidence>
<dbReference type="PANTHER" id="PTHR44688:SF16">
    <property type="entry name" value="DNA-BINDING TRANSCRIPTIONAL ACTIVATOR DEVR_DOSR"/>
    <property type="match status" value="1"/>
</dbReference>
<reference evidence="5 6" key="1">
    <citation type="submission" date="2019-03" db="EMBL/GenBank/DDBJ databases">
        <title>Single cell metagenomics reveals metabolic interactions within the superorganism composed of flagellate Streblomastix strix and complex community of Bacteroidetes bacteria on its surface.</title>
        <authorList>
            <person name="Treitli S.C."/>
            <person name="Kolisko M."/>
            <person name="Husnik F."/>
            <person name="Keeling P."/>
            <person name="Hampl V."/>
        </authorList>
    </citation>
    <scope>NUCLEOTIDE SEQUENCE [LARGE SCALE GENOMIC DNA]</scope>
    <source>
        <strain evidence="5">St1</strain>
    </source>
</reference>
<keyword evidence="1" id="KW-0805">Transcription regulation</keyword>
<dbReference type="InterPro" id="IPR016032">
    <property type="entry name" value="Sig_transdc_resp-reg_C-effctor"/>
</dbReference>
<dbReference type="PRINTS" id="PR00038">
    <property type="entry name" value="HTHLUXR"/>
</dbReference>
<name>A0A5M8P451_9BACT</name>